<dbReference type="EMBL" id="CM046394">
    <property type="protein sequence ID" value="KAI8547880.1"/>
    <property type="molecule type" value="Genomic_DNA"/>
</dbReference>
<organism evidence="1 2">
    <name type="scientific">Rhododendron molle</name>
    <name type="common">Chinese azalea</name>
    <name type="synonym">Azalea mollis</name>
    <dbReference type="NCBI Taxonomy" id="49168"/>
    <lineage>
        <taxon>Eukaryota</taxon>
        <taxon>Viridiplantae</taxon>
        <taxon>Streptophyta</taxon>
        <taxon>Embryophyta</taxon>
        <taxon>Tracheophyta</taxon>
        <taxon>Spermatophyta</taxon>
        <taxon>Magnoliopsida</taxon>
        <taxon>eudicotyledons</taxon>
        <taxon>Gunneridae</taxon>
        <taxon>Pentapetalae</taxon>
        <taxon>asterids</taxon>
        <taxon>Ericales</taxon>
        <taxon>Ericaceae</taxon>
        <taxon>Ericoideae</taxon>
        <taxon>Rhodoreae</taxon>
        <taxon>Rhododendron</taxon>
    </lineage>
</organism>
<sequence length="215" mass="23991">MGLAIKVHNGFNSPKIAEALAIQGRLQLGITLNFPKACPSRRRRALAQYRVRFDCTTGLVPRISVYNGECIPQSYLIGVFFRKSSRHQKSIKSYVIEATGGEEGDEADIARFLASMGFWLALLSSKDCLALIWLGCYYAVDLGSILESVDHVLCNMWGSNQDGSLSLDRDVGFALRPPPSLQKRARLKTTPETLRDGLPVQESVYLPRRRKENKS</sequence>
<comment type="caution">
    <text evidence="1">The sequence shown here is derived from an EMBL/GenBank/DDBJ whole genome shotgun (WGS) entry which is preliminary data.</text>
</comment>
<reference evidence="1" key="1">
    <citation type="submission" date="2022-02" db="EMBL/GenBank/DDBJ databases">
        <title>Plant Genome Project.</title>
        <authorList>
            <person name="Zhang R.-G."/>
        </authorList>
    </citation>
    <scope>NUCLEOTIDE SEQUENCE</scope>
    <source>
        <strain evidence="1">AT1</strain>
    </source>
</reference>
<gene>
    <name evidence="1" type="ORF">RHMOL_Rhmol07G0229500</name>
</gene>
<protein>
    <submittedName>
        <fullName evidence="1">Uncharacterized protein</fullName>
    </submittedName>
</protein>
<accession>A0ACC0N3N9</accession>
<keyword evidence="2" id="KW-1185">Reference proteome</keyword>
<name>A0ACC0N3N9_RHOML</name>
<evidence type="ECO:0000313" key="2">
    <source>
        <dbReference type="Proteomes" id="UP001062846"/>
    </source>
</evidence>
<evidence type="ECO:0000313" key="1">
    <source>
        <dbReference type="EMBL" id="KAI8547880.1"/>
    </source>
</evidence>
<proteinExistence type="predicted"/>
<dbReference type="Proteomes" id="UP001062846">
    <property type="component" value="Chromosome 7"/>
</dbReference>